<dbReference type="OrthoDB" id="7833108at2759"/>
<feature type="transmembrane region" description="Helical" evidence="1">
    <location>
        <begin position="62"/>
        <end position="84"/>
    </location>
</feature>
<keyword evidence="1" id="KW-0812">Transmembrane</keyword>
<protein>
    <submittedName>
        <fullName evidence="2">Maker65</fullName>
    </submittedName>
</protein>
<evidence type="ECO:0000256" key="1">
    <source>
        <dbReference type="SAM" id="Phobius"/>
    </source>
</evidence>
<proteinExistence type="predicted"/>
<keyword evidence="3" id="KW-1185">Reference proteome</keyword>
<feature type="transmembrane region" description="Helical" evidence="1">
    <location>
        <begin position="36"/>
        <end position="56"/>
    </location>
</feature>
<keyword evidence="1" id="KW-0472">Membrane</keyword>
<dbReference type="Proteomes" id="UP000494163">
    <property type="component" value="Chromosome 2R"/>
</dbReference>
<keyword evidence="1" id="KW-1133">Transmembrane helix</keyword>
<dbReference type="AlphaFoldDB" id="A0A0M4EG90"/>
<accession>A0A0M4EG90</accession>
<reference evidence="2 3" key="1">
    <citation type="submission" date="2015-08" db="EMBL/GenBank/DDBJ databases">
        <title>Ancestral chromatin configuration constrains chromatin evolution on differentiating sex chromosomes in Drosophila.</title>
        <authorList>
            <person name="Zhou Q."/>
            <person name="Bachtrog D."/>
        </authorList>
    </citation>
    <scope>NUCLEOTIDE SEQUENCE [LARGE SCALE GENOMIC DNA]</scope>
    <source>
        <tissue evidence="2">Whole larvae</tissue>
    </source>
</reference>
<feature type="transmembrane region" description="Helical" evidence="1">
    <location>
        <begin position="6"/>
        <end position="24"/>
    </location>
</feature>
<organism evidence="2 3">
    <name type="scientific">Drosophila busckii</name>
    <name type="common">Fruit fly</name>
    <dbReference type="NCBI Taxonomy" id="30019"/>
    <lineage>
        <taxon>Eukaryota</taxon>
        <taxon>Metazoa</taxon>
        <taxon>Ecdysozoa</taxon>
        <taxon>Arthropoda</taxon>
        <taxon>Hexapoda</taxon>
        <taxon>Insecta</taxon>
        <taxon>Pterygota</taxon>
        <taxon>Neoptera</taxon>
        <taxon>Endopterygota</taxon>
        <taxon>Diptera</taxon>
        <taxon>Brachycera</taxon>
        <taxon>Muscomorpha</taxon>
        <taxon>Ephydroidea</taxon>
        <taxon>Drosophilidae</taxon>
        <taxon>Drosophila</taxon>
    </lineage>
</organism>
<name>A0A0M4EG90_DROBS</name>
<evidence type="ECO:0000313" key="2">
    <source>
        <dbReference type="EMBL" id="ALC41385.1"/>
    </source>
</evidence>
<sequence length="104" mass="11921">MLGAAQFYALLAIISIFSSQLLYLGVKLQRKFCLLLWLYVSIVFALAFCFYTLFIAYAPRMLILHCIAILLLAYFMLIVLSYYLQLERAEDSPDMEVLFSATAV</sequence>
<evidence type="ECO:0000313" key="3">
    <source>
        <dbReference type="Proteomes" id="UP000494163"/>
    </source>
</evidence>
<dbReference type="EMBL" id="CP012524">
    <property type="protein sequence ID" value="ALC41385.1"/>
    <property type="molecule type" value="Genomic_DNA"/>
</dbReference>
<gene>
    <name evidence="2" type="ORF">Dbus_chr2Rg964</name>
</gene>